<organism evidence="3">
    <name type="scientific">Diabrotica virgifera virgifera</name>
    <name type="common">western corn rootworm</name>
    <dbReference type="NCBI Taxonomy" id="50390"/>
    <lineage>
        <taxon>Eukaryota</taxon>
        <taxon>Metazoa</taxon>
        <taxon>Ecdysozoa</taxon>
        <taxon>Arthropoda</taxon>
        <taxon>Hexapoda</taxon>
        <taxon>Insecta</taxon>
        <taxon>Pterygota</taxon>
        <taxon>Neoptera</taxon>
        <taxon>Endopterygota</taxon>
        <taxon>Coleoptera</taxon>
        <taxon>Polyphaga</taxon>
        <taxon>Cucujiformia</taxon>
        <taxon>Chrysomeloidea</taxon>
        <taxon>Chrysomelidae</taxon>
        <taxon>Galerucinae</taxon>
        <taxon>Diabroticina</taxon>
        <taxon>Diabroticites</taxon>
        <taxon>Diabrotica</taxon>
    </lineage>
</organism>
<dbReference type="SUPFAM" id="SSF46938">
    <property type="entry name" value="CRAL/TRIO N-terminal domain"/>
    <property type="match status" value="1"/>
</dbReference>
<name>A0A6P7G8K0_DIAVI</name>
<dbReference type="SMART" id="SM00516">
    <property type="entry name" value="SEC14"/>
    <property type="match status" value="1"/>
</dbReference>
<evidence type="ECO:0000259" key="1">
    <source>
        <dbReference type="PROSITE" id="PS50191"/>
    </source>
</evidence>
<evidence type="ECO:0000313" key="3">
    <source>
        <dbReference type="RefSeq" id="XP_028143237.1"/>
    </source>
</evidence>
<dbReference type="Gene3D" id="3.40.525.10">
    <property type="entry name" value="CRAL-TRIO lipid binding domain"/>
    <property type="match status" value="1"/>
</dbReference>
<dbReference type="RefSeq" id="XP_028143236.1">
    <property type="nucleotide sequence ID" value="XM_028287435.1"/>
</dbReference>
<dbReference type="GO" id="GO:0016020">
    <property type="term" value="C:membrane"/>
    <property type="evidence" value="ECO:0007669"/>
    <property type="project" value="TreeGrafter"/>
</dbReference>
<evidence type="ECO:0000313" key="4">
    <source>
        <dbReference type="RefSeq" id="XP_028143239.1"/>
    </source>
</evidence>
<dbReference type="PROSITE" id="PS50191">
    <property type="entry name" value="CRAL_TRIO"/>
    <property type="match status" value="1"/>
</dbReference>
<dbReference type="InterPro" id="IPR036865">
    <property type="entry name" value="CRAL-TRIO_dom_sf"/>
</dbReference>
<dbReference type="PANTHER" id="PTHR10174">
    <property type="entry name" value="ALPHA-TOCOPHEROL TRANSFER PROTEIN-RELATED"/>
    <property type="match status" value="1"/>
</dbReference>
<feature type="domain" description="CRAL-TRIO" evidence="1">
    <location>
        <begin position="149"/>
        <end position="247"/>
    </location>
</feature>
<dbReference type="PRINTS" id="PR00180">
    <property type="entry name" value="CRETINALDHBP"/>
</dbReference>
<protein>
    <submittedName>
        <fullName evidence="2 3">Alpha-tocopherol transfer protein-like</fullName>
    </submittedName>
</protein>
<gene>
    <name evidence="2 3 4" type="primary">LOC114337051</name>
</gene>
<proteinExistence type="predicted"/>
<dbReference type="PANTHER" id="PTHR10174:SF213">
    <property type="entry name" value="CRAL-TRIO DOMAIN-CONTAINING PROTEIN"/>
    <property type="match status" value="1"/>
</dbReference>
<dbReference type="GO" id="GO:1902936">
    <property type="term" value="F:phosphatidylinositol bisphosphate binding"/>
    <property type="evidence" value="ECO:0007669"/>
    <property type="project" value="TreeGrafter"/>
</dbReference>
<reference evidence="2 3" key="1">
    <citation type="submission" date="2025-04" db="UniProtKB">
        <authorList>
            <consortium name="RefSeq"/>
        </authorList>
    </citation>
    <scope>IDENTIFICATION</scope>
    <source>
        <tissue evidence="2 3">Whole insect</tissue>
    </source>
</reference>
<dbReference type="SUPFAM" id="SSF52087">
    <property type="entry name" value="CRAL/TRIO domain"/>
    <property type="match status" value="1"/>
</dbReference>
<sequence length="300" mass="34444">MKFKIIDVEEIYNNDNNLKKENVNMLMEWAEKQPHLPKVSELIMACFLHSCFYKIEAAKSAIDVYFTGSTVNPDMFQFKNVLQDPMVKRTIDNNLVVILPKKAPNGDSAFLLVPSVSPENYHYPSQCRVLDAQRMIHLHEKGPFTGIHIIIDLKNVVFGHFIKLSTTAMAVKNYLYILQEGLPVRLKHIHFINIVSFMDKILALIKPFMKKELQEKLRVHTDINSLYTYIPQDLLPVEYGGSCESSDVLKENVKKLLVDNEDFLIAQDALVVDESKRTERNEKLNDVFGIAGSFKKLEVD</sequence>
<dbReference type="InterPro" id="IPR001251">
    <property type="entry name" value="CRAL-TRIO_dom"/>
</dbReference>
<evidence type="ECO:0000313" key="2">
    <source>
        <dbReference type="RefSeq" id="XP_028143236.1"/>
    </source>
</evidence>
<dbReference type="CDD" id="cd00170">
    <property type="entry name" value="SEC14"/>
    <property type="match status" value="1"/>
</dbReference>
<dbReference type="RefSeq" id="XP_028143237.1">
    <property type="nucleotide sequence ID" value="XM_028287436.1"/>
</dbReference>
<dbReference type="AlphaFoldDB" id="A0A6P7G8K0"/>
<dbReference type="InterPro" id="IPR036273">
    <property type="entry name" value="CRAL/TRIO_N_dom_sf"/>
</dbReference>
<accession>A0A6P7G8K0</accession>
<dbReference type="Pfam" id="PF00650">
    <property type="entry name" value="CRAL_TRIO"/>
    <property type="match status" value="1"/>
</dbReference>
<dbReference type="RefSeq" id="XP_028143239.1">
    <property type="nucleotide sequence ID" value="XM_028287438.1"/>
</dbReference>